<name>A0A6U8KJP3_9EUGL</name>
<evidence type="ECO:0000313" key="2">
    <source>
        <dbReference type="EMBL" id="CAD9034187.1"/>
    </source>
</evidence>
<accession>A0A6U8KJP3</accession>
<organism evidence="1">
    <name type="scientific">Eutreptiella gymnastica</name>
    <dbReference type="NCBI Taxonomy" id="73025"/>
    <lineage>
        <taxon>Eukaryota</taxon>
        <taxon>Discoba</taxon>
        <taxon>Euglenozoa</taxon>
        <taxon>Euglenida</taxon>
        <taxon>Spirocuta</taxon>
        <taxon>Euglenophyceae</taxon>
        <taxon>Eutreptiales</taxon>
        <taxon>Eutreptiaceae</taxon>
        <taxon>Eutreptiella</taxon>
    </lineage>
</organism>
<dbReference type="EMBL" id="HBGA01122954">
    <property type="protein sequence ID" value="CAD9034186.1"/>
    <property type="molecule type" value="Transcribed_RNA"/>
</dbReference>
<evidence type="ECO:0000313" key="1">
    <source>
        <dbReference type="EMBL" id="CAD9034186.1"/>
    </source>
</evidence>
<reference evidence="1" key="1">
    <citation type="submission" date="2021-01" db="EMBL/GenBank/DDBJ databases">
        <authorList>
            <person name="Corre E."/>
            <person name="Pelletier E."/>
            <person name="Niang G."/>
            <person name="Scheremetjew M."/>
            <person name="Finn R."/>
            <person name="Kale V."/>
            <person name="Holt S."/>
            <person name="Cochrane G."/>
            <person name="Meng A."/>
            <person name="Brown T."/>
            <person name="Cohen L."/>
        </authorList>
    </citation>
    <scope>NUCLEOTIDE SEQUENCE</scope>
    <source>
        <strain evidence="1">NIES-381</strain>
    </source>
</reference>
<sequence>MCQSLIGGLGRTLRRKLANAAPPPPTDAGYVHPYLAKISSIEAQYHSGHGQHCPFGTQRERCKKPGLPKRDCPFGALDNSVRMHTGLLASPDGKQLGMLETPFWNLEPAGIFVYD</sequence>
<dbReference type="EMBL" id="HBGA01122955">
    <property type="protein sequence ID" value="CAD9034187.1"/>
    <property type="molecule type" value="Transcribed_RNA"/>
</dbReference>
<dbReference type="AlphaFoldDB" id="A0A6U8KJP3"/>
<gene>
    <name evidence="1" type="ORF">EGYM00392_LOCUS45336</name>
    <name evidence="2" type="ORF">EGYM00392_LOCUS45337</name>
</gene>
<proteinExistence type="predicted"/>
<protein>
    <submittedName>
        <fullName evidence="1">Uncharacterized protein</fullName>
    </submittedName>
</protein>